<keyword evidence="1" id="KW-1133">Transmembrane helix</keyword>
<evidence type="ECO:0000313" key="2">
    <source>
        <dbReference type="EMBL" id="MBO0334627.1"/>
    </source>
</evidence>
<dbReference type="EMBL" id="JAFLNC010000004">
    <property type="protein sequence ID" value="MBO0334627.1"/>
    <property type="molecule type" value="Genomic_DNA"/>
</dbReference>
<dbReference type="Proteomes" id="UP000664761">
    <property type="component" value="Unassembled WGS sequence"/>
</dbReference>
<evidence type="ECO:0000313" key="3">
    <source>
        <dbReference type="Proteomes" id="UP000664761"/>
    </source>
</evidence>
<evidence type="ECO:0000256" key="1">
    <source>
        <dbReference type="SAM" id="Phobius"/>
    </source>
</evidence>
<feature type="transmembrane region" description="Helical" evidence="1">
    <location>
        <begin position="61"/>
        <end position="89"/>
    </location>
</feature>
<gene>
    <name evidence="2" type="ORF">J0X12_13450</name>
</gene>
<sequence>MGRYGKIELIPEEEALKNPALLTAKMSWKGHLIVALFLLGWSVAFPAFLAMNDLFSTGGSLFGMVFVSFIWFICSATVLICTLVGLVFLSSALAAMKKSNWTLRAVPEGLYLKLRHYSDYRLNAADPIVAFIPAREIRRMRFIGQKTRMIGDRDIPEDKHLQNEQWLNVALYGNDLAPIETALNEERRRKTSTWIKGVTSRAKGADIKFLPDSGGIRIDWTTRKTRLTPSMTAAEAILDGLYRTQTDEAEEEAPLLTLSKEAQDDRLREMVRRGDAIGATALAREIHGLSLTDAHQYVKSL</sequence>
<keyword evidence="1" id="KW-0472">Membrane</keyword>
<proteinExistence type="predicted"/>
<reference evidence="2 3" key="1">
    <citation type="submission" date="2021-03" db="EMBL/GenBank/DDBJ databases">
        <title>Sneathiella sp. CAU 1612 isolated from Kang Won-do.</title>
        <authorList>
            <person name="Kim W."/>
        </authorList>
    </citation>
    <scope>NUCLEOTIDE SEQUENCE [LARGE SCALE GENOMIC DNA]</scope>
    <source>
        <strain evidence="2 3">CAU 1612</strain>
    </source>
</reference>
<organism evidence="2 3">
    <name type="scientific">Sneathiella sedimenti</name>
    <dbReference type="NCBI Taxonomy" id="2816034"/>
    <lineage>
        <taxon>Bacteria</taxon>
        <taxon>Pseudomonadati</taxon>
        <taxon>Pseudomonadota</taxon>
        <taxon>Alphaproteobacteria</taxon>
        <taxon>Sneathiellales</taxon>
        <taxon>Sneathiellaceae</taxon>
        <taxon>Sneathiella</taxon>
    </lineage>
</organism>
<dbReference type="RefSeq" id="WP_207046616.1">
    <property type="nucleotide sequence ID" value="NZ_JAFLNC010000004.1"/>
</dbReference>
<keyword evidence="1" id="KW-0812">Transmembrane</keyword>
<comment type="caution">
    <text evidence="2">The sequence shown here is derived from an EMBL/GenBank/DDBJ whole genome shotgun (WGS) entry which is preliminary data.</text>
</comment>
<protein>
    <submittedName>
        <fullName evidence="2">Uncharacterized protein</fullName>
    </submittedName>
</protein>
<accession>A0ABS3F7X4</accession>
<name>A0ABS3F7X4_9PROT</name>
<keyword evidence="3" id="KW-1185">Reference proteome</keyword>
<feature type="transmembrane region" description="Helical" evidence="1">
    <location>
        <begin position="32"/>
        <end position="49"/>
    </location>
</feature>